<proteinExistence type="predicted"/>
<dbReference type="EMBL" id="LR031875">
    <property type="protein sequence ID" value="VDD33994.1"/>
    <property type="molecule type" value="Genomic_DNA"/>
</dbReference>
<evidence type="ECO:0000256" key="1">
    <source>
        <dbReference type="SAM" id="MobiDB-lite"/>
    </source>
</evidence>
<dbReference type="AlphaFoldDB" id="A0A3P6EF62"/>
<organism evidence="2">
    <name type="scientific">Brassica oleracea</name>
    <name type="common">Wild cabbage</name>
    <dbReference type="NCBI Taxonomy" id="3712"/>
    <lineage>
        <taxon>Eukaryota</taxon>
        <taxon>Viridiplantae</taxon>
        <taxon>Streptophyta</taxon>
        <taxon>Embryophyta</taxon>
        <taxon>Tracheophyta</taxon>
        <taxon>Spermatophyta</taxon>
        <taxon>Magnoliopsida</taxon>
        <taxon>eudicotyledons</taxon>
        <taxon>Gunneridae</taxon>
        <taxon>Pentapetalae</taxon>
        <taxon>rosids</taxon>
        <taxon>malvids</taxon>
        <taxon>Brassicales</taxon>
        <taxon>Brassicaceae</taxon>
        <taxon>Brassiceae</taxon>
        <taxon>Brassica</taxon>
    </lineage>
</organism>
<gene>
    <name evidence="2" type="ORF">BOLC9T59317H</name>
</gene>
<evidence type="ECO:0000313" key="2">
    <source>
        <dbReference type="EMBL" id="VDD33994.1"/>
    </source>
</evidence>
<name>A0A3P6EF62_BRAOL</name>
<sequence>MEDYGCQRPYGGMQIQPYNGVPGTGDFRSYSASYVRDGDGEQHVRYEEGKIDREVEILGDNGPGAEEEEKGGELQDV</sequence>
<accession>A0A3P6EF62</accession>
<protein>
    <submittedName>
        <fullName evidence="2">Uncharacterized protein</fullName>
    </submittedName>
</protein>
<reference evidence="2" key="1">
    <citation type="submission" date="2018-11" db="EMBL/GenBank/DDBJ databases">
        <authorList>
            <consortium name="Genoscope - CEA"/>
            <person name="William W."/>
        </authorList>
    </citation>
    <scope>NUCLEOTIDE SEQUENCE</scope>
</reference>
<feature type="region of interest" description="Disordered" evidence="1">
    <location>
        <begin position="1"/>
        <end position="25"/>
    </location>
</feature>
<feature type="region of interest" description="Disordered" evidence="1">
    <location>
        <begin position="56"/>
        <end position="77"/>
    </location>
</feature>
<feature type="compositionally biased region" description="Acidic residues" evidence="1">
    <location>
        <begin position="65"/>
        <end position="77"/>
    </location>
</feature>